<keyword evidence="8" id="KW-1185">Reference proteome</keyword>
<evidence type="ECO:0000259" key="6">
    <source>
        <dbReference type="Pfam" id="PF00082"/>
    </source>
</evidence>
<proteinExistence type="inferred from homology"/>
<evidence type="ECO:0000256" key="3">
    <source>
        <dbReference type="ARBA" id="ARBA00022801"/>
    </source>
</evidence>
<dbReference type="InterPro" id="IPR050131">
    <property type="entry name" value="Peptidase_S8_subtilisin-like"/>
</dbReference>
<name>A0A941IZ38_9BACT</name>
<dbReference type="PANTHER" id="PTHR43806">
    <property type="entry name" value="PEPTIDASE S8"/>
    <property type="match status" value="1"/>
</dbReference>
<dbReference type="InterPro" id="IPR036852">
    <property type="entry name" value="Peptidase_S8/S53_dom_sf"/>
</dbReference>
<comment type="caution">
    <text evidence="7">The sequence shown here is derived from an EMBL/GenBank/DDBJ whole genome shotgun (WGS) entry which is preliminary data.</text>
</comment>
<feature type="active site" description="Charge relay system" evidence="5">
    <location>
        <position position="570"/>
    </location>
</feature>
<evidence type="ECO:0000313" key="8">
    <source>
        <dbReference type="Proteomes" id="UP000679220"/>
    </source>
</evidence>
<dbReference type="RefSeq" id="WP_212192144.1">
    <property type="nucleotide sequence ID" value="NZ_JAGTAR010000027.1"/>
</dbReference>
<organism evidence="7 8">
    <name type="scientific">Carboxylicivirga sediminis</name>
    <dbReference type="NCBI Taxonomy" id="2006564"/>
    <lineage>
        <taxon>Bacteria</taxon>
        <taxon>Pseudomonadati</taxon>
        <taxon>Bacteroidota</taxon>
        <taxon>Bacteroidia</taxon>
        <taxon>Marinilabiliales</taxon>
        <taxon>Marinilabiliaceae</taxon>
        <taxon>Carboxylicivirga</taxon>
    </lineage>
</organism>
<keyword evidence="3 5" id="KW-0378">Hydrolase</keyword>
<feature type="active site" description="Charge relay system" evidence="5">
    <location>
        <position position="269"/>
    </location>
</feature>
<evidence type="ECO:0000256" key="5">
    <source>
        <dbReference type="PROSITE-ProRule" id="PRU01240"/>
    </source>
</evidence>
<dbReference type="AlphaFoldDB" id="A0A941IZ38"/>
<dbReference type="GO" id="GO:0006508">
    <property type="term" value="P:proteolysis"/>
    <property type="evidence" value="ECO:0007669"/>
    <property type="project" value="UniProtKB-KW"/>
</dbReference>
<dbReference type="PROSITE" id="PS51892">
    <property type="entry name" value="SUBTILASE"/>
    <property type="match status" value="1"/>
</dbReference>
<keyword evidence="2 5" id="KW-0645">Protease</keyword>
<dbReference type="SUPFAM" id="SSF52743">
    <property type="entry name" value="Subtilisin-like"/>
    <property type="match status" value="1"/>
</dbReference>
<dbReference type="Proteomes" id="UP000679220">
    <property type="component" value="Unassembled WGS sequence"/>
</dbReference>
<feature type="active site" description="Charge relay system" evidence="5">
    <location>
        <position position="382"/>
    </location>
</feature>
<reference evidence="7" key="1">
    <citation type="journal article" date="2018" name="Int. J. Syst. Evol. Microbiol.">
        <title>Carboxylicivirga sediminis sp. nov., isolated from coastal sediment.</title>
        <authorList>
            <person name="Wang F.Q."/>
            <person name="Ren L.H."/>
            <person name="Zou R.J."/>
            <person name="Sun Y.Z."/>
            <person name="Liu X.J."/>
            <person name="Jiang F."/>
            <person name="Liu L.J."/>
        </authorList>
    </citation>
    <scope>NUCLEOTIDE SEQUENCE</scope>
    <source>
        <strain evidence="7">JR1</strain>
    </source>
</reference>
<dbReference type="PRINTS" id="PR00723">
    <property type="entry name" value="SUBTILISIN"/>
</dbReference>
<dbReference type="Gene3D" id="3.40.50.200">
    <property type="entry name" value="Peptidase S8/S53 domain"/>
    <property type="match status" value="1"/>
</dbReference>
<evidence type="ECO:0000313" key="7">
    <source>
        <dbReference type="EMBL" id="MBR8537119.1"/>
    </source>
</evidence>
<keyword evidence="4 5" id="KW-0720">Serine protease</keyword>
<accession>A0A941IZ38</accession>
<dbReference type="InterPro" id="IPR015500">
    <property type="entry name" value="Peptidase_S8_subtilisin-rel"/>
</dbReference>
<dbReference type="InterPro" id="IPR000209">
    <property type="entry name" value="Peptidase_S8/S53_dom"/>
</dbReference>
<comment type="similarity">
    <text evidence="1 5">Belongs to the peptidase S8 family.</text>
</comment>
<dbReference type="PANTHER" id="PTHR43806:SF11">
    <property type="entry name" value="CEREVISIN-RELATED"/>
    <property type="match status" value="1"/>
</dbReference>
<dbReference type="Pfam" id="PF00082">
    <property type="entry name" value="Peptidase_S8"/>
    <property type="match status" value="1"/>
</dbReference>
<evidence type="ECO:0000256" key="4">
    <source>
        <dbReference type="ARBA" id="ARBA00022825"/>
    </source>
</evidence>
<dbReference type="GO" id="GO:0004252">
    <property type="term" value="F:serine-type endopeptidase activity"/>
    <property type="evidence" value="ECO:0007669"/>
    <property type="project" value="UniProtKB-UniRule"/>
</dbReference>
<feature type="domain" description="Peptidase S8/S53" evidence="6">
    <location>
        <begin position="261"/>
        <end position="605"/>
    </location>
</feature>
<evidence type="ECO:0000256" key="2">
    <source>
        <dbReference type="ARBA" id="ARBA00022670"/>
    </source>
</evidence>
<protein>
    <submittedName>
        <fullName evidence="7">S8 family serine peptidase</fullName>
    </submittedName>
</protein>
<gene>
    <name evidence="7" type="ORF">KDU71_16235</name>
</gene>
<evidence type="ECO:0000256" key="1">
    <source>
        <dbReference type="ARBA" id="ARBA00011073"/>
    </source>
</evidence>
<reference evidence="7" key="2">
    <citation type="submission" date="2021-04" db="EMBL/GenBank/DDBJ databases">
        <authorList>
            <person name="Zhang T."/>
            <person name="Zhang Y."/>
            <person name="Lu D."/>
            <person name="Zuo D."/>
            <person name="Du Z."/>
        </authorList>
    </citation>
    <scope>NUCLEOTIDE SEQUENCE</scope>
    <source>
        <strain evidence="7">JR1</strain>
    </source>
</reference>
<dbReference type="EMBL" id="JAGTAR010000027">
    <property type="protein sequence ID" value="MBR8537119.1"/>
    <property type="molecule type" value="Genomic_DNA"/>
</dbReference>
<sequence length="634" mass="70864">MKTVVLLVLILFHIGPVRLTAQEKIVINKAEDLPKHSYELVVDDALAFIQDEQKVLHLAQQIKTDLLNVLATYEINDNASKRDIYAKLRDIAFIENDYKTVIECIEKERKYSDKASAKLIRAKSMESIANAMLKCDAKNLEACEKAINLYLDDFFLNVDFSIVQEDVEEFKGILEIWSKNIAISPLKGTVQTALDKNKGNVPQEIAFALVGTYADITYFFPYKDIIYTNYVSNLEKYGTKEVMVDIWTDRNVSMDNHPDNKHVTIGIWDTGVDMDAMPESKRWTNINEKPDNIDNDNNGFVDDIHGVAFNLEGLKTTSLLHSQGNKAKNKEDAKASLKGLMDIFANISSDEATALKKEFALVPPEEFEAYFEQLILYSNYAHGTHVAGIAIEGNPKAKVLSARLTFDHKLMPELPNDEKTLNWAKMYTETIQYFKTNNVRVVNMSWGIDLNQEFIAPLEMHGYGKSDEERKTYGQKLFEIQRKAFTEAVASNPDILFICAAGNSNNDVDFAADFPSSLNYPNLITVGAVDKAGKKTSFTTEGKSVDVYANGYEVESVVPGGDVIAFSGTSMASPQVTNLAAKMLSINPKLSPPEVIDIITSTSSTSEEGIKLIHPKHAIEKARECNVFPLPEMP</sequence>